<evidence type="ECO:0000259" key="5">
    <source>
        <dbReference type="Pfam" id="PF17384"/>
    </source>
</evidence>
<dbReference type="PANTHER" id="PTHR33867">
    <property type="entry name" value="RIBOSOME MATURATION FACTOR RIMP"/>
    <property type="match status" value="1"/>
</dbReference>
<proteinExistence type="inferred from homology"/>
<dbReference type="InterPro" id="IPR036847">
    <property type="entry name" value="RimP_C_sf"/>
</dbReference>
<evidence type="ECO:0000256" key="1">
    <source>
        <dbReference type="ARBA" id="ARBA00022490"/>
    </source>
</evidence>
<gene>
    <name evidence="3" type="primary">rimP</name>
    <name evidence="6" type="ORF">H9797_01290</name>
</gene>
<dbReference type="Pfam" id="PF02576">
    <property type="entry name" value="RimP_N"/>
    <property type="match status" value="1"/>
</dbReference>
<dbReference type="SUPFAM" id="SSF75420">
    <property type="entry name" value="YhbC-like, N-terminal domain"/>
    <property type="match status" value="1"/>
</dbReference>
<dbReference type="InterPro" id="IPR028989">
    <property type="entry name" value="RimP_N"/>
</dbReference>
<keyword evidence="2 3" id="KW-0690">Ribosome biogenesis</keyword>
<comment type="similarity">
    <text evidence="3">Belongs to the RimP family.</text>
</comment>
<protein>
    <recommendedName>
        <fullName evidence="3">Ribosome maturation factor RimP</fullName>
    </recommendedName>
</protein>
<organism evidence="6 7">
    <name type="scientific">Candidatus Gallimonas gallistercoris</name>
    <dbReference type="NCBI Taxonomy" id="2838602"/>
    <lineage>
        <taxon>Bacteria</taxon>
        <taxon>Bacillati</taxon>
        <taxon>Bacillota</taxon>
        <taxon>Clostridia</taxon>
        <taxon>Candidatus Gallimonas</taxon>
    </lineage>
</organism>
<reference evidence="6" key="1">
    <citation type="journal article" date="2021" name="PeerJ">
        <title>Extensive microbial diversity within the chicken gut microbiome revealed by metagenomics and culture.</title>
        <authorList>
            <person name="Gilroy R."/>
            <person name="Ravi A."/>
            <person name="Getino M."/>
            <person name="Pursley I."/>
            <person name="Horton D.L."/>
            <person name="Alikhan N.F."/>
            <person name="Baker D."/>
            <person name="Gharbi K."/>
            <person name="Hall N."/>
            <person name="Watson M."/>
            <person name="Adriaenssens E.M."/>
            <person name="Foster-Nyarko E."/>
            <person name="Jarju S."/>
            <person name="Secka A."/>
            <person name="Antonio M."/>
            <person name="Oren A."/>
            <person name="Chaudhuri R.R."/>
            <person name="La Ragione R."/>
            <person name="Hildebrand F."/>
            <person name="Pallen M.J."/>
        </authorList>
    </citation>
    <scope>NUCLEOTIDE SEQUENCE</scope>
    <source>
        <strain evidence="6">CHK156-179</strain>
    </source>
</reference>
<comment type="subcellular location">
    <subcellularLocation>
        <location evidence="3">Cytoplasm</location>
    </subcellularLocation>
</comment>
<dbReference type="Gene3D" id="2.30.30.180">
    <property type="entry name" value="Ribosome maturation factor RimP, C-terminal domain"/>
    <property type="match status" value="1"/>
</dbReference>
<dbReference type="PANTHER" id="PTHR33867:SF1">
    <property type="entry name" value="RIBOSOME MATURATION FACTOR RIMP"/>
    <property type="match status" value="1"/>
</dbReference>
<dbReference type="InterPro" id="IPR035956">
    <property type="entry name" value="RimP_N_sf"/>
</dbReference>
<feature type="domain" description="Ribosome maturation factor RimP N-terminal" evidence="4">
    <location>
        <begin position="13"/>
        <end position="83"/>
    </location>
</feature>
<feature type="domain" description="Ribosome maturation factor RimP C-terminal" evidence="5">
    <location>
        <begin position="86"/>
        <end position="150"/>
    </location>
</feature>
<evidence type="ECO:0000259" key="4">
    <source>
        <dbReference type="Pfam" id="PF02576"/>
    </source>
</evidence>
<comment type="caution">
    <text evidence="6">The sequence shown here is derived from an EMBL/GenBank/DDBJ whole genome shotgun (WGS) entry which is preliminary data.</text>
</comment>
<dbReference type="AlphaFoldDB" id="A0A9D2H017"/>
<dbReference type="InterPro" id="IPR028998">
    <property type="entry name" value="RimP_C"/>
</dbReference>
<dbReference type="EMBL" id="DXAJ01000024">
    <property type="protein sequence ID" value="HJA02003.1"/>
    <property type="molecule type" value="Genomic_DNA"/>
</dbReference>
<evidence type="ECO:0000313" key="6">
    <source>
        <dbReference type="EMBL" id="HJA02003.1"/>
    </source>
</evidence>
<dbReference type="CDD" id="cd01734">
    <property type="entry name" value="YlxS_C"/>
    <property type="match status" value="1"/>
</dbReference>
<comment type="function">
    <text evidence="3">Required for maturation of 30S ribosomal subunits.</text>
</comment>
<name>A0A9D2H017_9FIRM</name>
<sequence>MKVKPIAEVLEALAPAAEEAGVELVDGAWNMRERSLTLWIDAEGGVDMDMCERFHRVADALLDDIDPTFGAAYTLTCSSLGLDRPIKTDRDFARRLHEKVEVRLYAPVDGKKEYEGELLSFDEKTFTILTDKGERTFEREKAAKVCLYIEV</sequence>
<dbReference type="SUPFAM" id="SSF74942">
    <property type="entry name" value="YhbC-like, C-terminal domain"/>
    <property type="match status" value="1"/>
</dbReference>
<dbReference type="GO" id="GO:0000028">
    <property type="term" value="P:ribosomal small subunit assembly"/>
    <property type="evidence" value="ECO:0007669"/>
    <property type="project" value="TreeGrafter"/>
</dbReference>
<evidence type="ECO:0000256" key="2">
    <source>
        <dbReference type="ARBA" id="ARBA00022517"/>
    </source>
</evidence>
<dbReference type="GO" id="GO:0006412">
    <property type="term" value="P:translation"/>
    <property type="evidence" value="ECO:0007669"/>
    <property type="project" value="TreeGrafter"/>
</dbReference>
<evidence type="ECO:0000256" key="3">
    <source>
        <dbReference type="HAMAP-Rule" id="MF_01077"/>
    </source>
</evidence>
<keyword evidence="1 3" id="KW-0963">Cytoplasm</keyword>
<accession>A0A9D2H017</accession>
<dbReference type="Pfam" id="PF17384">
    <property type="entry name" value="DUF150_C"/>
    <property type="match status" value="1"/>
</dbReference>
<dbReference type="Gene3D" id="3.30.300.70">
    <property type="entry name" value="RimP-like superfamily, N-terminal"/>
    <property type="match status" value="1"/>
</dbReference>
<dbReference type="HAMAP" id="MF_01077">
    <property type="entry name" value="RimP"/>
    <property type="match status" value="1"/>
</dbReference>
<dbReference type="GO" id="GO:0005829">
    <property type="term" value="C:cytosol"/>
    <property type="evidence" value="ECO:0007669"/>
    <property type="project" value="TreeGrafter"/>
</dbReference>
<dbReference type="InterPro" id="IPR003728">
    <property type="entry name" value="Ribosome_maturation_RimP"/>
</dbReference>
<evidence type="ECO:0000313" key="7">
    <source>
        <dbReference type="Proteomes" id="UP000824221"/>
    </source>
</evidence>
<dbReference type="Proteomes" id="UP000824221">
    <property type="component" value="Unassembled WGS sequence"/>
</dbReference>
<reference evidence="6" key="2">
    <citation type="submission" date="2021-04" db="EMBL/GenBank/DDBJ databases">
        <authorList>
            <person name="Gilroy R."/>
        </authorList>
    </citation>
    <scope>NUCLEOTIDE SEQUENCE</scope>
    <source>
        <strain evidence="6">CHK156-179</strain>
    </source>
</reference>